<gene>
    <name evidence="2" type="ORF">CALCODRAFT_485219</name>
</gene>
<keyword evidence="1" id="KW-0560">Oxidoreductase</keyword>
<dbReference type="SUPFAM" id="SSF51735">
    <property type="entry name" value="NAD(P)-binding Rossmann-fold domains"/>
    <property type="match status" value="1"/>
</dbReference>
<dbReference type="AlphaFoldDB" id="A0A165EGB7"/>
<dbReference type="InterPro" id="IPR002347">
    <property type="entry name" value="SDR_fam"/>
</dbReference>
<dbReference type="PANTHER" id="PTHR43157">
    <property type="entry name" value="PHOSPHATIDYLINOSITOL-GLYCAN BIOSYNTHESIS CLASS F PROTEIN-RELATED"/>
    <property type="match status" value="1"/>
</dbReference>
<dbReference type="PANTHER" id="PTHR43157:SF31">
    <property type="entry name" value="PHOSPHATIDYLINOSITOL-GLYCAN BIOSYNTHESIS CLASS F PROTEIN"/>
    <property type="match status" value="1"/>
</dbReference>
<evidence type="ECO:0000313" key="3">
    <source>
        <dbReference type="Proteomes" id="UP000076842"/>
    </source>
</evidence>
<protein>
    <submittedName>
        <fullName evidence="2">NAD(P)-binding protein</fullName>
    </submittedName>
</protein>
<dbReference type="PRINTS" id="PR00081">
    <property type="entry name" value="GDHRDH"/>
</dbReference>
<dbReference type="STRING" id="1353952.A0A165EGB7"/>
<sequence length="332" mass="35951">MKLPFTTFIRDQYRRIPEVKSFGTDLTGKVVIVTGANVGLGYETAKHLAAMNPAKLILACRTAATGEKAAADIKRDTGCSTVVCWQLDISDAASVKAFVERFEREGGGKLDILLENAGVTGFSFKRNASGWEQIVGTNHIGTAHLALRMLPFLLKAPKPRLVIVASEVHYWTSDAEQADTDGLLEKLNDEKQEGKFYSTGNRYLVSKLLNVLFVRALASHIPAGTSLTVNSVNPGLCSSSLLREANPAIVLMTRILARTTEVGSRMFVHAAVAPELDGVTGEFLSNCTITEPSDFVISPKGASAGKRLWNDTLRVLSETDAEVPRIVDTCLK</sequence>
<name>A0A165EGB7_9BASI</name>
<dbReference type="GO" id="GO:0016491">
    <property type="term" value="F:oxidoreductase activity"/>
    <property type="evidence" value="ECO:0007669"/>
    <property type="project" value="UniProtKB-KW"/>
</dbReference>
<reference evidence="2 3" key="1">
    <citation type="journal article" date="2016" name="Mol. Biol. Evol.">
        <title>Comparative Genomics of Early-Diverging Mushroom-Forming Fungi Provides Insights into the Origins of Lignocellulose Decay Capabilities.</title>
        <authorList>
            <person name="Nagy L.G."/>
            <person name="Riley R."/>
            <person name="Tritt A."/>
            <person name="Adam C."/>
            <person name="Daum C."/>
            <person name="Floudas D."/>
            <person name="Sun H."/>
            <person name="Yadav J.S."/>
            <person name="Pangilinan J."/>
            <person name="Larsson K.H."/>
            <person name="Matsuura K."/>
            <person name="Barry K."/>
            <person name="Labutti K."/>
            <person name="Kuo R."/>
            <person name="Ohm R.A."/>
            <person name="Bhattacharya S.S."/>
            <person name="Shirouzu T."/>
            <person name="Yoshinaga Y."/>
            <person name="Martin F.M."/>
            <person name="Grigoriev I.V."/>
            <person name="Hibbett D.S."/>
        </authorList>
    </citation>
    <scope>NUCLEOTIDE SEQUENCE [LARGE SCALE GENOMIC DNA]</scope>
    <source>
        <strain evidence="2 3">HHB12733</strain>
    </source>
</reference>
<keyword evidence="3" id="KW-1185">Reference proteome</keyword>
<dbReference type="Pfam" id="PF00106">
    <property type="entry name" value="adh_short"/>
    <property type="match status" value="1"/>
</dbReference>
<dbReference type="Gene3D" id="3.40.50.720">
    <property type="entry name" value="NAD(P)-binding Rossmann-like Domain"/>
    <property type="match status" value="1"/>
</dbReference>
<dbReference type="InParanoid" id="A0A165EGB7"/>
<proteinExistence type="predicted"/>
<accession>A0A165EGB7</accession>
<evidence type="ECO:0000313" key="2">
    <source>
        <dbReference type="EMBL" id="KZT54813.1"/>
    </source>
</evidence>
<dbReference type="InterPro" id="IPR036291">
    <property type="entry name" value="NAD(P)-bd_dom_sf"/>
</dbReference>
<dbReference type="Proteomes" id="UP000076842">
    <property type="component" value="Unassembled WGS sequence"/>
</dbReference>
<dbReference type="OrthoDB" id="542013at2759"/>
<dbReference type="EMBL" id="KV424006">
    <property type="protein sequence ID" value="KZT54813.1"/>
    <property type="molecule type" value="Genomic_DNA"/>
</dbReference>
<evidence type="ECO:0000256" key="1">
    <source>
        <dbReference type="ARBA" id="ARBA00023002"/>
    </source>
</evidence>
<organism evidence="2 3">
    <name type="scientific">Calocera cornea HHB12733</name>
    <dbReference type="NCBI Taxonomy" id="1353952"/>
    <lineage>
        <taxon>Eukaryota</taxon>
        <taxon>Fungi</taxon>
        <taxon>Dikarya</taxon>
        <taxon>Basidiomycota</taxon>
        <taxon>Agaricomycotina</taxon>
        <taxon>Dacrymycetes</taxon>
        <taxon>Dacrymycetales</taxon>
        <taxon>Dacrymycetaceae</taxon>
        <taxon>Calocera</taxon>
    </lineage>
</organism>